<dbReference type="EMBL" id="JARKIE010000470">
    <property type="protein sequence ID" value="KAJ7635621.1"/>
    <property type="molecule type" value="Genomic_DNA"/>
</dbReference>
<gene>
    <name evidence="2" type="ORF">B0H17DRAFT_1149671</name>
</gene>
<name>A0AAD7C269_MYCRO</name>
<evidence type="ECO:0000313" key="3">
    <source>
        <dbReference type="Proteomes" id="UP001221757"/>
    </source>
</evidence>
<dbReference type="GO" id="GO:0016491">
    <property type="term" value="F:oxidoreductase activity"/>
    <property type="evidence" value="ECO:0007669"/>
    <property type="project" value="InterPro"/>
</dbReference>
<organism evidence="2 3">
    <name type="scientific">Mycena rosella</name>
    <name type="common">Pink bonnet</name>
    <name type="synonym">Agaricus rosellus</name>
    <dbReference type="NCBI Taxonomy" id="1033263"/>
    <lineage>
        <taxon>Eukaryota</taxon>
        <taxon>Fungi</taxon>
        <taxon>Dikarya</taxon>
        <taxon>Basidiomycota</taxon>
        <taxon>Agaricomycotina</taxon>
        <taxon>Agaricomycetes</taxon>
        <taxon>Agaricomycetidae</taxon>
        <taxon>Agaricales</taxon>
        <taxon>Marasmiineae</taxon>
        <taxon>Mycenaceae</taxon>
        <taxon>Mycena</taxon>
    </lineage>
</organism>
<reference evidence="2" key="1">
    <citation type="submission" date="2023-03" db="EMBL/GenBank/DDBJ databases">
        <title>Massive genome expansion in bonnet fungi (Mycena s.s.) driven by repeated elements and novel gene families across ecological guilds.</title>
        <authorList>
            <consortium name="Lawrence Berkeley National Laboratory"/>
            <person name="Harder C.B."/>
            <person name="Miyauchi S."/>
            <person name="Viragh M."/>
            <person name="Kuo A."/>
            <person name="Thoen E."/>
            <person name="Andreopoulos B."/>
            <person name="Lu D."/>
            <person name="Skrede I."/>
            <person name="Drula E."/>
            <person name="Henrissat B."/>
            <person name="Morin E."/>
            <person name="Kohler A."/>
            <person name="Barry K."/>
            <person name="LaButti K."/>
            <person name="Morin E."/>
            <person name="Salamov A."/>
            <person name="Lipzen A."/>
            <person name="Mereny Z."/>
            <person name="Hegedus B."/>
            <person name="Baldrian P."/>
            <person name="Stursova M."/>
            <person name="Weitz H."/>
            <person name="Taylor A."/>
            <person name="Grigoriev I.V."/>
            <person name="Nagy L.G."/>
            <person name="Martin F."/>
            <person name="Kauserud H."/>
        </authorList>
    </citation>
    <scope>NUCLEOTIDE SEQUENCE</scope>
    <source>
        <strain evidence="2">CBHHK067</strain>
    </source>
</reference>
<evidence type="ECO:0000313" key="2">
    <source>
        <dbReference type="EMBL" id="KAJ7635621.1"/>
    </source>
</evidence>
<sequence>MADDAEGNDMVEGSRLIPASVLRERPDTVGKVYEHLLDAEALEVTSFVIAGGQVAANADILLAVHPAWWTAKTHLLTGNFWTNKTPLAEIDVLRRNFQITQLPIMERLSGKNSAAYSNEADVNGPHFQTTFFGPNYAKLTKIKAKYDPDDFSLSRRVWGANSGTSGAFVPFSLVKNFPRYEKNAILINIILCLRVQEELVPRMNSQQLVN</sequence>
<dbReference type="Gene3D" id="3.30.465.10">
    <property type="match status" value="1"/>
</dbReference>
<evidence type="ECO:0000259" key="1">
    <source>
        <dbReference type="Pfam" id="PF08031"/>
    </source>
</evidence>
<protein>
    <recommendedName>
        <fullName evidence="1">Berberine/berberine-like domain-containing protein</fullName>
    </recommendedName>
</protein>
<dbReference type="GO" id="GO:0050660">
    <property type="term" value="F:flavin adenine dinucleotide binding"/>
    <property type="evidence" value="ECO:0007669"/>
    <property type="project" value="InterPro"/>
</dbReference>
<dbReference type="Proteomes" id="UP001221757">
    <property type="component" value="Unassembled WGS sequence"/>
</dbReference>
<proteinExistence type="predicted"/>
<keyword evidence="3" id="KW-1185">Reference proteome</keyword>
<feature type="domain" description="Berberine/berberine-like" evidence="1">
    <location>
        <begin position="115"/>
        <end position="151"/>
    </location>
</feature>
<dbReference type="InterPro" id="IPR012951">
    <property type="entry name" value="BBE"/>
</dbReference>
<dbReference type="Pfam" id="PF08031">
    <property type="entry name" value="BBE"/>
    <property type="match status" value="1"/>
</dbReference>
<accession>A0AAD7C269</accession>
<comment type="caution">
    <text evidence="2">The sequence shown here is derived from an EMBL/GenBank/DDBJ whole genome shotgun (WGS) entry which is preliminary data.</text>
</comment>
<dbReference type="InterPro" id="IPR016169">
    <property type="entry name" value="FAD-bd_PCMH_sub2"/>
</dbReference>
<dbReference type="Gene3D" id="3.40.462.20">
    <property type="match status" value="1"/>
</dbReference>
<dbReference type="AlphaFoldDB" id="A0AAD7C269"/>